<keyword evidence="3" id="KW-1185">Reference proteome</keyword>
<sequence length="213" mass="23802">MEHEGEEEESKRRRVLLAKGRADGWLTGRTGIGNKVEGEWMDGWGVESIYLEEIGISERCAETKDEVTLRMLGYGLHDGPVDDDEMLGCGFDVAALAGVARVEQERRPFQADPIAAPAALPGQLHLVFLAQQPFLHAQKPVHEAERDDVKSKKKEKKKKKEKQNEMISMQKKNGKEEKFNSSFAPLTLSDYSPGLLAWSGLGCIDHHHQGRLV</sequence>
<gene>
    <name evidence="2" type="ORF">DAPPUDRAFT_104152</name>
</gene>
<evidence type="ECO:0000313" key="3">
    <source>
        <dbReference type="Proteomes" id="UP000000305"/>
    </source>
</evidence>
<proteinExistence type="predicted"/>
<evidence type="ECO:0000256" key="1">
    <source>
        <dbReference type="SAM" id="MobiDB-lite"/>
    </source>
</evidence>
<feature type="compositionally biased region" description="Basic and acidic residues" evidence="1">
    <location>
        <begin position="140"/>
        <end position="150"/>
    </location>
</feature>
<feature type="compositionally biased region" description="Basic residues" evidence="1">
    <location>
        <begin position="151"/>
        <end position="161"/>
    </location>
</feature>
<dbReference type="OrthoDB" id="10637913at2759"/>
<dbReference type="Proteomes" id="UP000000305">
    <property type="component" value="Unassembled WGS sequence"/>
</dbReference>
<accession>E9GLE0</accession>
<reference evidence="2 3" key="1">
    <citation type="journal article" date="2011" name="Science">
        <title>The ecoresponsive genome of Daphnia pulex.</title>
        <authorList>
            <person name="Colbourne J.K."/>
            <person name="Pfrender M.E."/>
            <person name="Gilbert D."/>
            <person name="Thomas W.K."/>
            <person name="Tucker A."/>
            <person name="Oakley T.H."/>
            <person name="Tokishita S."/>
            <person name="Aerts A."/>
            <person name="Arnold G.J."/>
            <person name="Basu M.K."/>
            <person name="Bauer D.J."/>
            <person name="Caceres C.E."/>
            <person name="Carmel L."/>
            <person name="Casola C."/>
            <person name="Choi J.H."/>
            <person name="Detter J.C."/>
            <person name="Dong Q."/>
            <person name="Dusheyko S."/>
            <person name="Eads B.D."/>
            <person name="Frohlich T."/>
            <person name="Geiler-Samerotte K.A."/>
            <person name="Gerlach D."/>
            <person name="Hatcher P."/>
            <person name="Jogdeo S."/>
            <person name="Krijgsveld J."/>
            <person name="Kriventseva E.V."/>
            <person name="Kultz D."/>
            <person name="Laforsch C."/>
            <person name="Lindquist E."/>
            <person name="Lopez J."/>
            <person name="Manak J.R."/>
            <person name="Muller J."/>
            <person name="Pangilinan J."/>
            <person name="Patwardhan R.P."/>
            <person name="Pitluck S."/>
            <person name="Pritham E.J."/>
            <person name="Rechtsteiner A."/>
            <person name="Rho M."/>
            <person name="Rogozin I.B."/>
            <person name="Sakarya O."/>
            <person name="Salamov A."/>
            <person name="Schaack S."/>
            <person name="Shapiro H."/>
            <person name="Shiga Y."/>
            <person name="Skalitzky C."/>
            <person name="Smith Z."/>
            <person name="Souvorov A."/>
            <person name="Sung W."/>
            <person name="Tang Z."/>
            <person name="Tsuchiya D."/>
            <person name="Tu H."/>
            <person name="Vos H."/>
            <person name="Wang M."/>
            <person name="Wolf Y.I."/>
            <person name="Yamagata H."/>
            <person name="Yamada T."/>
            <person name="Ye Y."/>
            <person name="Shaw J.R."/>
            <person name="Andrews J."/>
            <person name="Crease T.J."/>
            <person name="Tang H."/>
            <person name="Lucas S.M."/>
            <person name="Robertson H.M."/>
            <person name="Bork P."/>
            <person name="Koonin E.V."/>
            <person name="Zdobnov E.M."/>
            <person name="Grigoriev I.V."/>
            <person name="Lynch M."/>
            <person name="Boore J.L."/>
        </authorList>
    </citation>
    <scope>NUCLEOTIDE SEQUENCE [LARGE SCALE GENOMIC DNA]</scope>
</reference>
<dbReference type="InParanoid" id="E9GLE0"/>
<feature type="region of interest" description="Disordered" evidence="1">
    <location>
        <begin position="139"/>
        <end position="179"/>
    </location>
</feature>
<dbReference type="AlphaFoldDB" id="E9GLE0"/>
<name>E9GLE0_DAPPU</name>
<protein>
    <submittedName>
        <fullName evidence="2">Uncharacterized protein</fullName>
    </submittedName>
</protein>
<dbReference type="EMBL" id="GL732551">
    <property type="protein sequence ID" value="EFX79495.1"/>
    <property type="molecule type" value="Genomic_DNA"/>
</dbReference>
<organism evidence="2 3">
    <name type="scientific">Daphnia pulex</name>
    <name type="common">Water flea</name>
    <dbReference type="NCBI Taxonomy" id="6669"/>
    <lineage>
        <taxon>Eukaryota</taxon>
        <taxon>Metazoa</taxon>
        <taxon>Ecdysozoa</taxon>
        <taxon>Arthropoda</taxon>
        <taxon>Crustacea</taxon>
        <taxon>Branchiopoda</taxon>
        <taxon>Diplostraca</taxon>
        <taxon>Cladocera</taxon>
        <taxon>Anomopoda</taxon>
        <taxon>Daphniidae</taxon>
        <taxon>Daphnia</taxon>
    </lineage>
</organism>
<dbReference type="KEGG" id="dpx:DAPPUDRAFT_104152"/>
<dbReference type="HOGENOM" id="CLU_1295552_0_0_1"/>
<evidence type="ECO:0000313" key="2">
    <source>
        <dbReference type="EMBL" id="EFX79495.1"/>
    </source>
</evidence>